<dbReference type="GO" id="GO:0005829">
    <property type="term" value="C:cytosol"/>
    <property type="evidence" value="ECO:0007669"/>
    <property type="project" value="TreeGrafter"/>
</dbReference>
<dbReference type="Gene3D" id="3.30.1240.10">
    <property type="match status" value="1"/>
</dbReference>
<dbReference type="AlphaFoldDB" id="A0A9D2AR49"/>
<evidence type="ECO:0000313" key="1">
    <source>
        <dbReference type="EMBL" id="HIX47227.1"/>
    </source>
</evidence>
<organism evidence="1 2">
    <name type="scientific">Candidatus Borkfalkia faecigallinarum</name>
    <dbReference type="NCBI Taxonomy" id="2838509"/>
    <lineage>
        <taxon>Bacteria</taxon>
        <taxon>Bacillati</taxon>
        <taxon>Bacillota</taxon>
        <taxon>Clostridia</taxon>
        <taxon>Christensenellales</taxon>
        <taxon>Christensenellaceae</taxon>
        <taxon>Candidatus Borkfalkia</taxon>
    </lineage>
</organism>
<dbReference type="GO" id="GO:0000287">
    <property type="term" value="F:magnesium ion binding"/>
    <property type="evidence" value="ECO:0007669"/>
    <property type="project" value="TreeGrafter"/>
</dbReference>
<gene>
    <name evidence="1" type="ORF">H9737_06025</name>
</gene>
<dbReference type="PANTHER" id="PTHR10000">
    <property type="entry name" value="PHOSPHOSERINE PHOSPHATASE"/>
    <property type="match status" value="1"/>
</dbReference>
<reference evidence="1" key="2">
    <citation type="submission" date="2021-04" db="EMBL/GenBank/DDBJ databases">
        <authorList>
            <person name="Gilroy R."/>
        </authorList>
    </citation>
    <scope>NUCLEOTIDE SEQUENCE</scope>
    <source>
        <strain evidence="1">26628</strain>
    </source>
</reference>
<dbReference type="Gene3D" id="3.40.50.1000">
    <property type="entry name" value="HAD superfamily/HAD-like"/>
    <property type="match status" value="1"/>
</dbReference>
<dbReference type="EMBL" id="DXFD01000090">
    <property type="protein sequence ID" value="HIX47227.1"/>
    <property type="molecule type" value="Genomic_DNA"/>
</dbReference>
<comment type="caution">
    <text evidence="1">The sequence shown here is derived from an EMBL/GenBank/DDBJ whole genome shotgun (WGS) entry which is preliminary data.</text>
</comment>
<dbReference type="Pfam" id="PF08282">
    <property type="entry name" value="Hydrolase_3"/>
    <property type="match status" value="1"/>
</dbReference>
<reference evidence="1" key="1">
    <citation type="journal article" date="2021" name="PeerJ">
        <title>Extensive microbial diversity within the chicken gut microbiome revealed by metagenomics and culture.</title>
        <authorList>
            <person name="Gilroy R."/>
            <person name="Ravi A."/>
            <person name="Getino M."/>
            <person name="Pursley I."/>
            <person name="Horton D.L."/>
            <person name="Alikhan N.F."/>
            <person name="Baker D."/>
            <person name="Gharbi K."/>
            <person name="Hall N."/>
            <person name="Watson M."/>
            <person name="Adriaenssens E.M."/>
            <person name="Foster-Nyarko E."/>
            <person name="Jarju S."/>
            <person name="Secka A."/>
            <person name="Antonio M."/>
            <person name="Oren A."/>
            <person name="Chaudhuri R.R."/>
            <person name="La Ragione R."/>
            <person name="Hildebrand F."/>
            <person name="Pallen M.J."/>
        </authorList>
    </citation>
    <scope>NUCLEOTIDE SEQUENCE</scope>
    <source>
        <strain evidence="1">26628</strain>
    </source>
</reference>
<dbReference type="SUPFAM" id="SSF56784">
    <property type="entry name" value="HAD-like"/>
    <property type="match status" value="1"/>
</dbReference>
<evidence type="ECO:0000313" key="2">
    <source>
        <dbReference type="Proteomes" id="UP000824249"/>
    </source>
</evidence>
<keyword evidence="1" id="KW-0378">Hydrolase</keyword>
<dbReference type="PANTHER" id="PTHR10000:SF8">
    <property type="entry name" value="HAD SUPERFAMILY HYDROLASE-LIKE, TYPE 3"/>
    <property type="match status" value="1"/>
</dbReference>
<protein>
    <submittedName>
        <fullName evidence="1">Cof-type HAD-IIB family hydrolase</fullName>
    </submittedName>
</protein>
<sequence length="277" mass="30058">MIRLIASDLDGTLLDPAGNLPAGTFPAIEKLYSLGVLFCAASGRQLTALTSMFAPVADKILFMAENGAILAYRGEILRCVTIPQEDVLRALDSIAAIPRALPLLCTADRAYYEETGGGEFLPLVQASYVSNARRPLREIAREEGVCKIAVYDELGPENNAMRALPQALPGLRVIQSGGNWLDISVPDANKGDAMRFLRERFALSREECAAFGDHMNDYEMLLECGHPYVTGNAYPPLKRRIGNAVRSNAENGVVRALQHIADGLLPNGRPMNENTSA</sequence>
<accession>A0A9D2AR49</accession>
<dbReference type="InterPro" id="IPR023214">
    <property type="entry name" value="HAD_sf"/>
</dbReference>
<dbReference type="GO" id="GO:0016791">
    <property type="term" value="F:phosphatase activity"/>
    <property type="evidence" value="ECO:0007669"/>
    <property type="project" value="TreeGrafter"/>
</dbReference>
<dbReference type="Proteomes" id="UP000824249">
    <property type="component" value="Unassembled WGS sequence"/>
</dbReference>
<proteinExistence type="predicted"/>
<dbReference type="SFLD" id="SFLDG01140">
    <property type="entry name" value="C2.B:_Phosphomannomutase_and_P"/>
    <property type="match status" value="1"/>
</dbReference>
<name>A0A9D2AR49_9FIRM</name>
<dbReference type="InterPro" id="IPR036412">
    <property type="entry name" value="HAD-like_sf"/>
</dbReference>
<dbReference type="SFLD" id="SFLDS00003">
    <property type="entry name" value="Haloacid_Dehalogenase"/>
    <property type="match status" value="1"/>
</dbReference>